<dbReference type="Pfam" id="PF00011">
    <property type="entry name" value="HSP20"/>
    <property type="match status" value="1"/>
</dbReference>
<dbReference type="AlphaFoldDB" id="A0A1Y1KJ05"/>
<name>A0A1Y1KJ05_PHOPY</name>
<feature type="compositionally biased region" description="Basic and acidic residues" evidence="4">
    <location>
        <begin position="149"/>
        <end position="159"/>
    </location>
</feature>
<feature type="compositionally biased region" description="Polar residues" evidence="4">
    <location>
        <begin position="168"/>
        <end position="183"/>
    </location>
</feature>
<sequence length="254" mass="28920">MQPCNRTSFRRISQKVKRSSSFKPISTTSTHKMAFFPRTFYNNQDRSFTPLFRLLDDFDSYSRQQNPKASRHCSVRQWQPKFDVRETTDAYELHGELPGVSKDNVNIEFSEPQTLVVRGKVERSYTAGTPPAGQVEGTATSGDLPNAAEEPKNTRKATVEDEEDEEWSNASHSRPGTPTTTTAEIEKQPEPEEKKVADKAKYWLTERSVGEFSRSFNFPNRVDQDEVTANFKDGILSIVVPKAKKHESRRIAIN</sequence>
<organism evidence="6">
    <name type="scientific">Photinus pyralis</name>
    <name type="common">Common eastern firefly</name>
    <name type="synonym">Lampyris pyralis</name>
    <dbReference type="NCBI Taxonomy" id="7054"/>
    <lineage>
        <taxon>Eukaryota</taxon>
        <taxon>Metazoa</taxon>
        <taxon>Ecdysozoa</taxon>
        <taxon>Arthropoda</taxon>
        <taxon>Hexapoda</taxon>
        <taxon>Insecta</taxon>
        <taxon>Pterygota</taxon>
        <taxon>Neoptera</taxon>
        <taxon>Endopterygota</taxon>
        <taxon>Coleoptera</taxon>
        <taxon>Polyphaga</taxon>
        <taxon>Elateriformia</taxon>
        <taxon>Elateroidea</taxon>
        <taxon>Lampyridae</taxon>
        <taxon>Lampyrinae</taxon>
        <taxon>Photinus</taxon>
    </lineage>
</organism>
<proteinExistence type="inferred from homology"/>
<dbReference type="EMBL" id="GEZM01082155">
    <property type="protein sequence ID" value="JAV61419.1"/>
    <property type="molecule type" value="Transcribed_RNA"/>
</dbReference>
<dbReference type="InterPro" id="IPR031107">
    <property type="entry name" value="Small_HSP"/>
</dbReference>
<protein>
    <recommendedName>
        <fullName evidence="5">SHSP domain-containing protein</fullName>
    </recommendedName>
</protein>
<evidence type="ECO:0000256" key="4">
    <source>
        <dbReference type="SAM" id="MobiDB-lite"/>
    </source>
</evidence>
<evidence type="ECO:0000256" key="3">
    <source>
        <dbReference type="RuleBase" id="RU003616"/>
    </source>
</evidence>
<dbReference type="Gene3D" id="2.60.40.790">
    <property type="match status" value="1"/>
</dbReference>
<dbReference type="InterPro" id="IPR002068">
    <property type="entry name" value="A-crystallin/Hsp20_dom"/>
</dbReference>
<dbReference type="InterPro" id="IPR008978">
    <property type="entry name" value="HSP20-like_chaperone"/>
</dbReference>
<keyword evidence="1" id="KW-0346">Stress response</keyword>
<comment type="similarity">
    <text evidence="2 3">Belongs to the small heat shock protein (HSP20) family.</text>
</comment>
<dbReference type="PROSITE" id="PS01031">
    <property type="entry name" value="SHSP"/>
    <property type="match status" value="1"/>
</dbReference>
<feature type="domain" description="SHSP" evidence="5">
    <location>
        <begin position="73"/>
        <end position="254"/>
    </location>
</feature>
<evidence type="ECO:0000259" key="5">
    <source>
        <dbReference type="PROSITE" id="PS01031"/>
    </source>
</evidence>
<evidence type="ECO:0000256" key="1">
    <source>
        <dbReference type="ARBA" id="ARBA00023016"/>
    </source>
</evidence>
<dbReference type="SUPFAM" id="SSF49764">
    <property type="entry name" value="HSP20-like chaperones"/>
    <property type="match status" value="1"/>
</dbReference>
<dbReference type="CDD" id="cd06464">
    <property type="entry name" value="ACD_sHsps-like"/>
    <property type="match status" value="1"/>
</dbReference>
<evidence type="ECO:0000256" key="2">
    <source>
        <dbReference type="PROSITE-ProRule" id="PRU00285"/>
    </source>
</evidence>
<accession>A0A1Y1KJ05</accession>
<feature type="region of interest" description="Disordered" evidence="4">
    <location>
        <begin position="125"/>
        <end position="199"/>
    </location>
</feature>
<evidence type="ECO:0000313" key="6">
    <source>
        <dbReference type="EMBL" id="JAV61419.1"/>
    </source>
</evidence>
<dbReference type="PANTHER" id="PTHR11527">
    <property type="entry name" value="HEAT-SHOCK PROTEIN 20 FAMILY MEMBER"/>
    <property type="match status" value="1"/>
</dbReference>
<reference evidence="6" key="1">
    <citation type="journal article" date="2016" name="Sci. Rep.">
        <title>Molecular characterization of firefly nuptial gifts: a multi-omics approach sheds light on postcopulatory sexual selection.</title>
        <authorList>
            <person name="Al-Wathiqui N."/>
            <person name="Fallon T.R."/>
            <person name="South A."/>
            <person name="Weng J.K."/>
            <person name="Lewis S.M."/>
        </authorList>
    </citation>
    <scope>NUCLEOTIDE SEQUENCE</scope>
</reference>
<feature type="compositionally biased region" description="Basic and acidic residues" evidence="4">
    <location>
        <begin position="184"/>
        <end position="199"/>
    </location>
</feature>